<dbReference type="Proteomes" id="UP001225646">
    <property type="component" value="Unassembled WGS sequence"/>
</dbReference>
<evidence type="ECO:0000313" key="8">
    <source>
        <dbReference type="EMBL" id="MDQ0163773.1"/>
    </source>
</evidence>
<dbReference type="PANTHER" id="PTHR42747:SF4">
    <property type="entry name" value="BLR1330 PROTEIN"/>
    <property type="match status" value="1"/>
</dbReference>
<sequence>MSRLPLIIAPMFLVSTPQLVIEAGRAGVIGTFPLLNARPVEKCELWLRKVKKELGDMPWGVNFICHRKSNIRYNDDLALIKQYKPPIVITSLGHPGPVIDIVHDYGGKVYSDVATLKHAKKAAESGVDGLILVCAGAGGHGGTINPFAFIGAVKQFYNGTIILAGGISTGRDIAAAKMMGADYAYMGTRFLAAKESNAKEEYKQMVIDAAVDDIIYTNAFSGVYANILVPSLLKEGIDPDTLKTREDVDLTHLVNVKAWRDIWSAGHGVSIVKKQETTREIVEKLIQEYEEAVANLIR</sequence>
<dbReference type="Gene3D" id="3.20.20.70">
    <property type="entry name" value="Aldolase class I"/>
    <property type="match status" value="1"/>
</dbReference>
<evidence type="ECO:0000256" key="6">
    <source>
        <dbReference type="ARBA" id="ARBA00023002"/>
    </source>
</evidence>
<dbReference type="CDD" id="cd04730">
    <property type="entry name" value="NPD_like"/>
    <property type="match status" value="1"/>
</dbReference>
<keyword evidence="7 8" id="KW-0503">Monooxygenase</keyword>
<dbReference type="InterPro" id="IPR013785">
    <property type="entry name" value="Aldolase_TIM"/>
</dbReference>
<reference evidence="8 9" key="1">
    <citation type="submission" date="2023-07" db="EMBL/GenBank/DDBJ databases">
        <title>Genomic Encyclopedia of Type Strains, Phase IV (KMG-IV): sequencing the most valuable type-strain genomes for metagenomic binning, comparative biology and taxonomic classification.</title>
        <authorList>
            <person name="Goeker M."/>
        </authorList>
    </citation>
    <scope>NUCLEOTIDE SEQUENCE [LARGE SCALE GENOMIC DNA]</scope>
    <source>
        <strain evidence="8 9">DSM 19092</strain>
    </source>
</reference>
<dbReference type="RefSeq" id="WP_419152737.1">
    <property type="nucleotide sequence ID" value="NZ_JAUSTR010000024.1"/>
</dbReference>
<keyword evidence="6 8" id="KW-0560">Oxidoreductase</keyword>
<dbReference type="Pfam" id="PF03060">
    <property type="entry name" value="NMO"/>
    <property type="match status" value="1"/>
</dbReference>
<proteinExistence type="inferred from homology"/>
<dbReference type="PANTHER" id="PTHR42747">
    <property type="entry name" value="NITRONATE MONOOXYGENASE-RELATED"/>
    <property type="match status" value="1"/>
</dbReference>
<comment type="similarity">
    <text evidence="2">Belongs to the nitronate monooxygenase family. NMO class I subfamily.</text>
</comment>
<evidence type="ECO:0000256" key="2">
    <source>
        <dbReference type="ARBA" id="ARBA00009881"/>
    </source>
</evidence>
<evidence type="ECO:0000256" key="5">
    <source>
        <dbReference type="ARBA" id="ARBA00022643"/>
    </source>
</evidence>
<dbReference type="SUPFAM" id="SSF51412">
    <property type="entry name" value="Inosine monophosphate dehydrogenase (IMPDH)"/>
    <property type="match status" value="1"/>
</dbReference>
<name>A0ABT9VS17_9BACI</name>
<dbReference type="GO" id="GO:0018580">
    <property type="term" value="F:nitronate monooxygenase activity"/>
    <property type="evidence" value="ECO:0007669"/>
    <property type="project" value="UniProtKB-EC"/>
</dbReference>
<comment type="function">
    <text evidence="1">Nitronate monooxygenase that uses molecular oxygen to catalyze the oxidative denitrification of alkyl nitronates. Acts on propionate 3-nitronate (P3N), the presumed physiological substrate. Probably functions in the detoxification of P3N, a metabolic poison produced by plants and fungi as a defense mechanism.</text>
</comment>
<organism evidence="8 9">
    <name type="scientific">Aeribacillus alveayuensis</name>
    <dbReference type="NCBI Taxonomy" id="279215"/>
    <lineage>
        <taxon>Bacteria</taxon>
        <taxon>Bacillati</taxon>
        <taxon>Bacillota</taxon>
        <taxon>Bacilli</taxon>
        <taxon>Bacillales</taxon>
        <taxon>Bacillaceae</taxon>
        <taxon>Aeribacillus</taxon>
    </lineage>
</organism>
<dbReference type="EMBL" id="JAUSTR010000024">
    <property type="protein sequence ID" value="MDQ0163773.1"/>
    <property type="molecule type" value="Genomic_DNA"/>
</dbReference>
<gene>
    <name evidence="8" type="ORF">J2S06_002884</name>
</gene>
<evidence type="ECO:0000256" key="4">
    <source>
        <dbReference type="ARBA" id="ARBA00022630"/>
    </source>
</evidence>
<evidence type="ECO:0000256" key="7">
    <source>
        <dbReference type="ARBA" id="ARBA00023033"/>
    </source>
</evidence>
<evidence type="ECO:0000256" key="3">
    <source>
        <dbReference type="ARBA" id="ARBA00013457"/>
    </source>
</evidence>
<keyword evidence="9" id="KW-1185">Reference proteome</keyword>
<dbReference type="InterPro" id="IPR004136">
    <property type="entry name" value="NMO"/>
</dbReference>
<keyword evidence="4" id="KW-0285">Flavoprotein</keyword>
<comment type="caution">
    <text evidence="8">The sequence shown here is derived from an EMBL/GenBank/DDBJ whole genome shotgun (WGS) entry which is preliminary data.</text>
</comment>
<evidence type="ECO:0000256" key="1">
    <source>
        <dbReference type="ARBA" id="ARBA00003535"/>
    </source>
</evidence>
<evidence type="ECO:0000313" key="9">
    <source>
        <dbReference type="Proteomes" id="UP001225646"/>
    </source>
</evidence>
<keyword evidence="5" id="KW-0288">FMN</keyword>
<protein>
    <recommendedName>
        <fullName evidence="3">Probable nitronate monooxygenase</fullName>
    </recommendedName>
</protein>
<accession>A0ABT9VS17</accession>